<reference evidence="2 3" key="1">
    <citation type="journal article" date="2016" name="Nat. Commun.">
        <title>Thousands of microbial genomes shed light on interconnected biogeochemical processes in an aquifer system.</title>
        <authorList>
            <person name="Anantharaman K."/>
            <person name="Brown C.T."/>
            <person name="Hug L.A."/>
            <person name="Sharon I."/>
            <person name="Castelle C.J."/>
            <person name="Probst A.J."/>
            <person name="Thomas B.C."/>
            <person name="Singh A."/>
            <person name="Wilkins M.J."/>
            <person name="Karaoz U."/>
            <person name="Brodie E.L."/>
            <person name="Williams K.H."/>
            <person name="Hubbard S.S."/>
            <person name="Banfield J.F."/>
        </authorList>
    </citation>
    <scope>NUCLEOTIDE SEQUENCE [LARGE SCALE GENOMIC DNA]</scope>
</reference>
<organism evidence="2 3">
    <name type="scientific">Candidatus Woesebacteria bacterium RIFCSPLOWO2_01_FULL_37_19</name>
    <dbReference type="NCBI Taxonomy" id="1802514"/>
    <lineage>
        <taxon>Bacteria</taxon>
        <taxon>Candidatus Woeseibacteriota</taxon>
    </lineage>
</organism>
<evidence type="ECO:0000256" key="1">
    <source>
        <dbReference type="SAM" id="Phobius"/>
    </source>
</evidence>
<evidence type="ECO:0000313" key="2">
    <source>
        <dbReference type="EMBL" id="OGM57360.1"/>
    </source>
</evidence>
<keyword evidence="1" id="KW-1133">Transmembrane helix</keyword>
<name>A0A1F8B0B2_9BACT</name>
<feature type="transmembrane region" description="Helical" evidence="1">
    <location>
        <begin position="286"/>
        <end position="306"/>
    </location>
</feature>
<keyword evidence="1" id="KW-0812">Transmembrane</keyword>
<keyword evidence="1" id="KW-0472">Membrane</keyword>
<evidence type="ECO:0000313" key="3">
    <source>
        <dbReference type="Proteomes" id="UP000177501"/>
    </source>
</evidence>
<dbReference type="AlphaFoldDB" id="A0A1F8B0B2"/>
<dbReference type="EMBL" id="MGHA01000061">
    <property type="protein sequence ID" value="OGM57360.1"/>
    <property type="molecule type" value="Genomic_DNA"/>
</dbReference>
<comment type="caution">
    <text evidence="2">The sequence shown here is derived from an EMBL/GenBank/DDBJ whole genome shotgun (WGS) entry which is preliminary data.</text>
</comment>
<accession>A0A1F8B0B2</accession>
<proteinExistence type="predicted"/>
<sequence>MIKYCPKPINKLMYRLFSISLLILFFLFTKNVQAQSVEAEGIVNIVSGTGDIGGRDNNIRYIQVQQFDDPVGYLTSNDFNNAKNGEASYIVEPHPYWIKNLASDARAEWVSTIPDVESDMSTTLFAFKFNSPIDASSIRMDIAFAIDNVVPYEANYGIYLNEVSMKCAAEIRGSYLSENFDICRADVKITKGENILYIIDGNDYGPIGIILSADLYLNPQESLFGIGGGEVLAASTEFVPTPTETPVPTATIIPTATPMPDLTATPPATSSATKGGVTSLPEAGGFNLNLVLTFFSVGIWGYYFYLKYRII</sequence>
<protein>
    <submittedName>
        <fullName evidence="2">Uncharacterized protein</fullName>
    </submittedName>
</protein>
<dbReference type="Proteomes" id="UP000177501">
    <property type="component" value="Unassembled WGS sequence"/>
</dbReference>
<gene>
    <name evidence="2" type="ORF">A2955_04985</name>
</gene>